<reference evidence="1 2" key="1">
    <citation type="submission" date="2016-10" db="EMBL/GenBank/DDBJ databases">
        <authorList>
            <person name="de Groot N.N."/>
        </authorList>
    </citation>
    <scope>NUCLEOTIDE SEQUENCE [LARGE SCALE GENOMIC DNA]</scope>
    <source>
        <strain evidence="1 2">DSM 25383</strain>
    </source>
</reference>
<evidence type="ECO:0008006" key="3">
    <source>
        <dbReference type="Google" id="ProtNLM"/>
    </source>
</evidence>
<dbReference type="OrthoDB" id="871734at2"/>
<dbReference type="EMBL" id="FNRI01000007">
    <property type="protein sequence ID" value="SEA82451.1"/>
    <property type="molecule type" value="Genomic_DNA"/>
</dbReference>
<accession>A0A1H4EBN2</accession>
<dbReference type="RefSeq" id="WP_143029388.1">
    <property type="nucleotide sequence ID" value="NZ_CAEG01000016.1"/>
</dbReference>
<keyword evidence="2" id="KW-1185">Reference proteome</keyword>
<name>A0A1H4EBN2_9BACT</name>
<dbReference type="AlphaFoldDB" id="A0A1H4EBN2"/>
<organism evidence="1 2">
    <name type="scientific">Alistipes timonensis JC136</name>
    <dbReference type="NCBI Taxonomy" id="1033731"/>
    <lineage>
        <taxon>Bacteria</taxon>
        <taxon>Pseudomonadati</taxon>
        <taxon>Bacteroidota</taxon>
        <taxon>Bacteroidia</taxon>
        <taxon>Bacteroidales</taxon>
        <taxon>Rikenellaceae</taxon>
        <taxon>Alistipes</taxon>
    </lineage>
</organism>
<sequence length="496" mass="58202">MNDIIPIDSEVTTFSEYLNNNCRGILSARFGDGKSFFLNEVKKQLSDKYLFLTIYPINYQVAENKDIFEYIKRDILLQILMTSEIDFSDEKYGFSLRLWGFFNQNGKDLVSDIVSLVASSLANIPQDAIKVFRDNIAKFKNFSKEVGHSQSDSIESYLDEFASQKGGIYEFDPISRIIYQLITDIKENSGKQVILVIEDMDRIDPAHIFRILNVFSAHWDMQDYSEQKLAHGNPLNKYNFDKILLVCHFQNIKNIFHHLYGERTDFTGYIHKFSSSTPYEYSLNDVIEEWILQKIPFSKDTFSAICERLVDLIMQKYENCENIITNIRHITHFLNQSNYNIRKENIPPYSWQNGHNGFNYFISTYNQVTHLLCILENFEISIDEFLDSQADPFYRQLCQFIGQCWLIYPQLNIDSNSSKCKFRFSNCINNSISCEWSGYQATLPCKSTKVDTNPILQRFEIKWMQMDSISHSSYLKELFPQQSYKTILSFFGDYIY</sequence>
<evidence type="ECO:0000313" key="2">
    <source>
        <dbReference type="Proteomes" id="UP000183253"/>
    </source>
</evidence>
<evidence type="ECO:0000313" key="1">
    <source>
        <dbReference type="EMBL" id="SEA82451.1"/>
    </source>
</evidence>
<proteinExistence type="predicted"/>
<dbReference type="Proteomes" id="UP000183253">
    <property type="component" value="Unassembled WGS sequence"/>
</dbReference>
<gene>
    <name evidence="1" type="ORF">SAMN05444145_10711</name>
</gene>
<protein>
    <recommendedName>
        <fullName evidence="3">KAP family P-loop domain-containing protein</fullName>
    </recommendedName>
</protein>